<name>A0A5R9KB61_9BACT</name>
<proteinExistence type="predicted"/>
<organism evidence="1 2">
    <name type="scientific">Dyadobacter sediminis</name>
    <dbReference type="NCBI Taxonomy" id="1493691"/>
    <lineage>
        <taxon>Bacteria</taxon>
        <taxon>Pseudomonadati</taxon>
        <taxon>Bacteroidota</taxon>
        <taxon>Cytophagia</taxon>
        <taxon>Cytophagales</taxon>
        <taxon>Spirosomataceae</taxon>
        <taxon>Dyadobacter</taxon>
    </lineage>
</organism>
<evidence type="ECO:0000313" key="1">
    <source>
        <dbReference type="EMBL" id="TLU91979.1"/>
    </source>
</evidence>
<protein>
    <submittedName>
        <fullName evidence="1">Uncharacterized protein</fullName>
    </submittedName>
</protein>
<reference evidence="1 2" key="1">
    <citation type="submission" date="2019-05" db="EMBL/GenBank/DDBJ databases">
        <authorList>
            <person name="Qu J.-H."/>
        </authorList>
    </citation>
    <scope>NUCLEOTIDE SEQUENCE [LARGE SCALE GENOMIC DNA]</scope>
    <source>
        <strain evidence="1 2">Z12</strain>
    </source>
</reference>
<dbReference type="AlphaFoldDB" id="A0A5R9KB61"/>
<comment type="caution">
    <text evidence="1">The sequence shown here is derived from an EMBL/GenBank/DDBJ whole genome shotgun (WGS) entry which is preliminary data.</text>
</comment>
<gene>
    <name evidence="1" type="ORF">FEM55_14555</name>
</gene>
<accession>A0A5R9KB61</accession>
<dbReference type="Proteomes" id="UP000309788">
    <property type="component" value="Unassembled WGS sequence"/>
</dbReference>
<keyword evidence="2" id="KW-1185">Reference proteome</keyword>
<dbReference type="RefSeq" id="WP_138282088.1">
    <property type="nucleotide sequence ID" value="NZ_BMGE01000003.1"/>
</dbReference>
<sequence>MRVFALFMILYVLFDIRRRLWEKDKFVTQKEFEEYKALQAASNTQVGKRLDSMESSAFS</sequence>
<evidence type="ECO:0000313" key="2">
    <source>
        <dbReference type="Proteomes" id="UP000309788"/>
    </source>
</evidence>
<dbReference type="EMBL" id="VCEI01000025">
    <property type="protein sequence ID" value="TLU91979.1"/>
    <property type="molecule type" value="Genomic_DNA"/>
</dbReference>